<dbReference type="Gene3D" id="2.60.40.1120">
    <property type="entry name" value="Carboxypeptidase-like, regulatory domain"/>
    <property type="match status" value="1"/>
</dbReference>
<evidence type="ECO:0000313" key="3">
    <source>
        <dbReference type="Proteomes" id="UP000610456"/>
    </source>
</evidence>
<dbReference type="Gene3D" id="3.90.245.10">
    <property type="entry name" value="Ribonucleoside hydrolase-like"/>
    <property type="match status" value="1"/>
</dbReference>
<reference evidence="2" key="2">
    <citation type="submission" date="2020-09" db="EMBL/GenBank/DDBJ databases">
        <authorList>
            <person name="Sun Q."/>
            <person name="Kim S."/>
        </authorList>
    </citation>
    <scope>NUCLEOTIDE SEQUENCE</scope>
    <source>
        <strain evidence="2">KCTC 12719</strain>
    </source>
</reference>
<dbReference type="EMBL" id="BMXB01000002">
    <property type="protein sequence ID" value="GHA30508.1"/>
    <property type="molecule type" value="Genomic_DNA"/>
</dbReference>
<feature type="domain" description="Cellulose-binding Sde182 nucleoside hydrolase-like" evidence="1">
    <location>
        <begin position="83"/>
        <end position="206"/>
    </location>
</feature>
<comment type="caution">
    <text evidence="2">The sequence shown here is derived from an EMBL/GenBank/DDBJ whole genome shotgun (WGS) entry which is preliminary data.</text>
</comment>
<dbReference type="SUPFAM" id="SSF49464">
    <property type="entry name" value="Carboxypeptidase regulatory domain-like"/>
    <property type="match status" value="1"/>
</dbReference>
<evidence type="ECO:0000313" key="2">
    <source>
        <dbReference type="EMBL" id="GHA30508.1"/>
    </source>
</evidence>
<name>A0A918S9K5_9FLAO</name>
<gene>
    <name evidence="2" type="ORF">GCM10007103_09910</name>
</gene>
<reference evidence="2" key="1">
    <citation type="journal article" date="2014" name="Int. J. Syst. Evol. Microbiol.">
        <title>Complete genome sequence of Corynebacterium casei LMG S-19264T (=DSM 44701T), isolated from a smear-ripened cheese.</title>
        <authorList>
            <consortium name="US DOE Joint Genome Institute (JGI-PGF)"/>
            <person name="Walter F."/>
            <person name="Albersmeier A."/>
            <person name="Kalinowski J."/>
            <person name="Ruckert C."/>
        </authorList>
    </citation>
    <scope>NUCLEOTIDE SEQUENCE</scope>
    <source>
        <strain evidence="2">KCTC 12719</strain>
    </source>
</reference>
<organism evidence="2 3">
    <name type="scientific">Salinimicrobium marinum</name>
    <dbReference type="NCBI Taxonomy" id="680283"/>
    <lineage>
        <taxon>Bacteria</taxon>
        <taxon>Pseudomonadati</taxon>
        <taxon>Bacteroidota</taxon>
        <taxon>Flavobacteriia</taxon>
        <taxon>Flavobacteriales</taxon>
        <taxon>Flavobacteriaceae</taxon>
        <taxon>Salinimicrobium</taxon>
    </lineage>
</organism>
<protein>
    <recommendedName>
        <fullName evidence="1">Cellulose-binding Sde182 nucleoside hydrolase-like domain-containing protein</fullName>
    </recommendedName>
</protein>
<dbReference type="InterPro" id="IPR036452">
    <property type="entry name" value="Ribo_hydro-like"/>
</dbReference>
<sequence>MGIVKDKSTLLPVKGAEVKLLKSDINVKTDKQGKFEIEITALSTSHPIDTLIVSNNRYWPQRIKLQVSDTSNLEIKLNAVKHRLIVTSDLGGTDPDDEQSMVHLLLGANKFDLEGLIMGLAWLKADQNQPGIKPLGAIIDAYEKVYLNLKIHANEYPSPGYLRSIVAVGQTLPNMSGVGGDKASPGSELIIKVVDNAEDPRPVWLNA</sequence>
<keyword evidence="3" id="KW-1185">Reference proteome</keyword>
<proteinExistence type="predicted"/>
<evidence type="ECO:0000259" key="1">
    <source>
        <dbReference type="Pfam" id="PF07632"/>
    </source>
</evidence>
<accession>A0A918S9K5</accession>
<dbReference type="AlphaFoldDB" id="A0A918S9K5"/>
<dbReference type="Proteomes" id="UP000610456">
    <property type="component" value="Unassembled WGS sequence"/>
</dbReference>
<dbReference type="InterPro" id="IPR008969">
    <property type="entry name" value="CarboxyPept-like_regulatory"/>
</dbReference>
<dbReference type="InterPro" id="IPR011483">
    <property type="entry name" value="Sde182_NH-like"/>
</dbReference>
<dbReference type="GO" id="GO:0016799">
    <property type="term" value="F:hydrolase activity, hydrolyzing N-glycosyl compounds"/>
    <property type="evidence" value="ECO:0007669"/>
    <property type="project" value="InterPro"/>
</dbReference>
<dbReference type="Pfam" id="PF07632">
    <property type="entry name" value="Sde182_NH-like"/>
    <property type="match status" value="1"/>
</dbReference>